<organism evidence="1 2">
    <name type="scientific">Thermomonospora cellulosilytica</name>
    <dbReference type="NCBI Taxonomy" id="1411118"/>
    <lineage>
        <taxon>Bacteria</taxon>
        <taxon>Bacillati</taxon>
        <taxon>Actinomycetota</taxon>
        <taxon>Actinomycetes</taxon>
        <taxon>Streptosporangiales</taxon>
        <taxon>Thermomonosporaceae</taxon>
        <taxon>Thermomonospora</taxon>
    </lineage>
</organism>
<reference evidence="1 2" key="1">
    <citation type="submission" date="2020-08" db="EMBL/GenBank/DDBJ databases">
        <title>Sequencing the genomes of 1000 actinobacteria strains.</title>
        <authorList>
            <person name="Klenk H.-P."/>
        </authorList>
    </citation>
    <scope>NUCLEOTIDE SEQUENCE [LARGE SCALE GENOMIC DNA]</scope>
    <source>
        <strain evidence="1 2">DSM 45823</strain>
    </source>
</reference>
<protein>
    <submittedName>
        <fullName evidence="1">Uncharacterized protein</fullName>
    </submittedName>
</protein>
<accession>A0A7W3MV58</accession>
<sequence length="144" mass="16101">MSIASFDYDGYWRSPRDDWRDKGLHWHCYASRMDGATFGNDLLREDPNTDAAPKIIRDWLRKPARTLQHVAKTPDSAVEWLRGQWESVKGGAGEAATAIEPETLFGRALYDLSCGTDICWGHWISGGSTHVHMAVVGVADNCHN</sequence>
<evidence type="ECO:0000313" key="2">
    <source>
        <dbReference type="Proteomes" id="UP000539313"/>
    </source>
</evidence>
<dbReference type="Proteomes" id="UP000539313">
    <property type="component" value="Unassembled WGS sequence"/>
</dbReference>
<gene>
    <name evidence="1" type="ORF">HNR21_001331</name>
</gene>
<dbReference type="EMBL" id="JACJII010000001">
    <property type="protein sequence ID" value="MBA9002449.1"/>
    <property type="molecule type" value="Genomic_DNA"/>
</dbReference>
<keyword evidence="2" id="KW-1185">Reference proteome</keyword>
<proteinExistence type="predicted"/>
<dbReference type="RefSeq" id="WP_182704470.1">
    <property type="nucleotide sequence ID" value="NZ_JACJII010000001.1"/>
</dbReference>
<dbReference type="AlphaFoldDB" id="A0A7W3MV58"/>
<evidence type="ECO:0000313" key="1">
    <source>
        <dbReference type="EMBL" id="MBA9002449.1"/>
    </source>
</evidence>
<comment type="caution">
    <text evidence="1">The sequence shown here is derived from an EMBL/GenBank/DDBJ whole genome shotgun (WGS) entry which is preliminary data.</text>
</comment>
<name>A0A7W3MV58_9ACTN</name>